<dbReference type="SUPFAM" id="SSF50692">
    <property type="entry name" value="ADC-like"/>
    <property type="match status" value="1"/>
</dbReference>
<dbReference type="InterPro" id="IPR009010">
    <property type="entry name" value="Asp_de-COase-like_dom_sf"/>
</dbReference>
<dbReference type="PANTHER" id="PTHR21012">
    <property type="entry name" value="ASPARTATE 1-DECARBOXYLASE"/>
    <property type="match status" value="1"/>
</dbReference>
<keyword evidence="5 9" id="KW-0865">Zymogen</keyword>
<gene>
    <name evidence="9" type="primary">panD</name>
    <name evidence="14" type="ORF">SPISAL_04970</name>
</gene>
<dbReference type="EMBL" id="CP005963">
    <property type="protein sequence ID" value="AGM41088.1"/>
    <property type="molecule type" value="Genomic_DNA"/>
</dbReference>
<evidence type="ECO:0000256" key="4">
    <source>
        <dbReference type="ARBA" id="ARBA00022813"/>
    </source>
</evidence>
<dbReference type="AlphaFoldDB" id="R4VNF1"/>
<evidence type="ECO:0000256" key="7">
    <source>
        <dbReference type="ARBA" id="ARBA00023270"/>
    </source>
</evidence>
<accession>R4VNF1</accession>
<evidence type="ECO:0000256" key="12">
    <source>
        <dbReference type="PIRSR" id="PIRSR006246-3"/>
    </source>
</evidence>
<feature type="chain" id="PRO_5014007844" description="Aspartate 1-decarboxylase alpha chain" evidence="9 13">
    <location>
        <begin position="28"/>
        <end position="122"/>
    </location>
</feature>
<evidence type="ECO:0000313" key="15">
    <source>
        <dbReference type="Proteomes" id="UP000017881"/>
    </source>
</evidence>
<keyword evidence="15" id="KW-1185">Reference proteome</keyword>
<evidence type="ECO:0000256" key="1">
    <source>
        <dbReference type="ARBA" id="ARBA00022490"/>
    </source>
</evidence>
<dbReference type="InterPro" id="IPR003190">
    <property type="entry name" value="Asp_decarbox"/>
</dbReference>
<keyword evidence="3 9" id="KW-0210">Decarboxylase</keyword>
<dbReference type="UniPathway" id="UPA00028">
    <property type="reaction ID" value="UER00002"/>
</dbReference>
<feature type="binding site" evidence="9 11">
    <location>
        <position position="60"/>
    </location>
    <ligand>
        <name>substrate</name>
    </ligand>
</feature>
<keyword evidence="2 9" id="KW-0566">Pantothenate biosynthesis</keyword>
<evidence type="ECO:0000256" key="13">
    <source>
        <dbReference type="PIRSR" id="PIRSR006246-5"/>
    </source>
</evidence>
<dbReference type="eggNOG" id="COG0853">
    <property type="taxonomic scope" value="Bacteria"/>
</dbReference>
<dbReference type="PIRSF" id="PIRSF006246">
    <property type="entry name" value="Asp_decarbox"/>
    <property type="match status" value="1"/>
</dbReference>
<dbReference type="HOGENOM" id="CLU_115305_2_0_6"/>
<comment type="cofactor">
    <cofactor evidence="9 10">
        <name>pyruvate</name>
        <dbReference type="ChEBI" id="CHEBI:15361"/>
    </cofactor>
    <text evidence="9 10">Binds 1 pyruvoyl group covalently per subunit.</text>
</comment>
<comment type="function">
    <text evidence="9">Catalyzes the pyruvoyl-dependent decarboxylation of aspartate to produce beta-alanine.</text>
</comment>
<evidence type="ECO:0000256" key="8">
    <source>
        <dbReference type="ARBA" id="ARBA00023317"/>
    </source>
</evidence>
<evidence type="ECO:0000256" key="11">
    <source>
        <dbReference type="PIRSR" id="PIRSR006246-2"/>
    </source>
</evidence>
<organism evidence="14 15">
    <name type="scientific">Spiribacter salinus M19-40</name>
    <dbReference type="NCBI Taxonomy" id="1260251"/>
    <lineage>
        <taxon>Bacteria</taxon>
        <taxon>Pseudomonadati</taxon>
        <taxon>Pseudomonadota</taxon>
        <taxon>Gammaproteobacteria</taxon>
        <taxon>Chromatiales</taxon>
        <taxon>Ectothiorhodospiraceae</taxon>
        <taxon>Spiribacter</taxon>
    </lineage>
</organism>
<evidence type="ECO:0000256" key="2">
    <source>
        <dbReference type="ARBA" id="ARBA00022655"/>
    </source>
</evidence>
<evidence type="ECO:0000256" key="5">
    <source>
        <dbReference type="ARBA" id="ARBA00023145"/>
    </source>
</evidence>
<dbReference type="Pfam" id="PF02261">
    <property type="entry name" value="Asp_decarbox"/>
    <property type="match status" value="1"/>
</dbReference>
<dbReference type="GO" id="GO:0005829">
    <property type="term" value="C:cytosol"/>
    <property type="evidence" value="ECO:0007669"/>
    <property type="project" value="TreeGrafter"/>
</dbReference>
<dbReference type="GO" id="GO:0006523">
    <property type="term" value="P:alanine biosynthetic process"/>
    <property type="evidence" value="ECO:0007669"/>
    <property type="project" value="InterPro"/>
</dbReference>
<dbReference type="KEGG" id="ssal:SPISAL_04970"/>
<feature type="active site" description="Proton donor" evidence="9 10">
    <location>
        <position position="61"/>
    </location>
</feature>
<dbReference type="PATRIC" id="fig|1260251.3.peg.1004"/>
<comment type="subunit">
    <text evidence="9">Heterooctamer of four alpha and four beta subunits.</text>
</comment>
<reference evidence="14 15" key="1">
    <citation type="journal article" date="2013" name="Genome Announc.">
        <title>Draft Genome of Spiribacter salinus M19-40, an Abundant Gammaproteobacterium in Aquatic Hypersaline Environments.</title>
        <authorList>
            <person name="Leon M.J."/>
            <person name="Ghai R."/>
            <person name="Fernandez A.B."/>
            <person name="Sanchez-Porro C."/>
            <person name="Rodriguez-Valera F."/>
            <person name="Ventosa A."/>
        </authorList>
    </citation>
    <scope>NUCLEOTIDE SEQUENCE [LARGE SCALE GENOMIC DNA]</scope>
    <source>
        <strain evidence="14">M19-40</strain>
    </source>
</reference>
<dbReference type="PANTHER" id="PTHR21012:SF0">
    <property type="entry name" value="ASPARTATE 1-DECARBOXYLASE"/>
    <property type="match status" value="1"/>
</dbReference>
<sequence length="122" mass="12955">MDTMTISVLQAKIHRATVTDANLAYEGSITIDPILLEASGLVAFQQVHVYNITNGNRFETYIITGTPGAGEITINGAAAHLAGAGDKVIIAAYAQVSAAAAQDWEPTLVFVDDQNRQKSLTH</sequence>
<keyword evidence="6 9" id="KW-0456">Lyase</keyword>
<feature type="binding site" evidence="9 11">
    <location>
        <begin position="76"/>
        <end position="78"/>
    </location>
    <ligand>
        <name>substrate</name>
    </ligand>
</feature>
<dbReference type="HAMAP" id="MF_00446">
    <property type="entry name" value="PanD"/>
    <property type="match status" value="1"/>
</dbReference>
<dbReference type="Gene3D" id="2.40.40.20">
    <property type="match status" value="1"/>
</dbReference>
<keyword evidence="8 9" id="KW-0670">Pyruvate</keyword>
<proteinExistence type="inferred from homology"/>
<evidence type="ECO:0000256" key="10">
    <source>
        <dbReference type="PIRSR" id="PIRSR006246-1"/>
    </source>
</evidence>
<dbReference type="Proteomes" id="UP000017881">
    <property type="component" value="Chromosome"/>
</dbReference>
<dbReference type="GO" id="GO:0004068">
    <property type="term" value="F:aspartate 1-decarboxylase activity"/>
    <property type="evidence" value="ECO:0007669"/>
    <property type="project" value="UniProtKB-UniRule"/>
</dbReference>
<evidence type="ECO:0000313" key="14">
    <source>
        <dbReference type="EMBL" id="AGM41088.1"/>
    </source>
</evidence>
<comment type="subcellular location">
    <subcellularLocation>
        <location evidence="9">Cytoplasm</location>
    </subcellularLocation>
</comment>
<comment type="similarity">
    <text evidence="9">Belongs to the PanD family.</text>
</comment>
<evidence type="ECO:0000256" key="9">
    <source>
        <dbReference type="HAMAP-Rule" id="MF_00446"/>
    </source>
</evidence>
<keyword evidence="1 9" id="KW-0963">Cytoplasm</keyword>
<dbReference type="GO" id="GO:0015940">
    <property type="term" value="P:pantothenate biosynthetic process"/>
    <property type="evidence" value="ECO:0007669"/>
    <property type="project" value="UniProtKB-UniRule"/>
</dbReference>
<comment type="catalytic activity">
    <reaction evidence="9">
        <text>L-aspartate + H(+) = beta-alanine + CO2</text>
        <dbReference type="Rhea" id="RHEA:19497"/>
        <dbReference type="ChEBI" id="CHEBI:15378"/>
        <dbReference type="ChEBI" id="CHEBI:16526"/>
        <dbReference type="ChEBI" id="CHEBI:29991"/>
        <dbReference type="ChEBI" id="CHEBI:57966"/>
        <dbReference type="EC" id="4.1.1.11"/>
    </reaction>
</comment>
<dbReference type="NCBIfam" id="TIGR00223">
    <property type="entry name" value="panD"/>
    <property type="match status" value="1"/>
</dbReference>
<feature type="modified residue" description="Pyruvic acid (Ser)" evidence="9 12">
    <location>
        <position position="28"/>
    </location>
</feature>
<evidence type="ECO:0000256" key="6">
    <source>
        <dbReference type="ARBA" id="ARBA00023239"/>
    </source>
</evidence>
<keyword evidence="4 9" id="KW-0068">Autocatalytic cleavage</keyword>
<dbReference type="EC" id="4.1.1.11" evidence="9"/>
<feature type="chain" id="PRO_5014007846" description="Aspartate 1-decarboxylase beta chain" evidence="9 13">
    <location>
        <begin position="1"/>
        <end position="27"/>
    </location>
</feature>
<keyword evidence="7 9" id="KW-0704">Schiff base</keyword>
<evidence type="ECO:0000256" key="3">
    <source>
        <dbReference type="ARBA" id="ARBA00022793"/>
    </source>
</evidence>
<comment type="pathway">
    <text evidence="9">Cofactor biosynthesis; (R)-pantothenate biosynthesis; beta-alanine from L-aspartate: step 1/1.</text>
</comment>
<protein>
    <recommendedName>
        <fullName evidence="9">Aspartate 1-decarboxylase</fullName>
        <ecNumber evidence="9">4.1.1.11</ecNumber>
    </recommendedName>
    <alternativeName>
        <fullName evidence="9">Aspartate alpha-decarboxylase</fullName>
    </alternativeName>
    <component>
        <recommendedName>
            <fullName evidence="9">Aspartate 1-decarboxylase beta chain</fullName>
        </recommendedName>
    </component>
    <component>
        <recommendedName>
            <fullName evidence="9">Aspartate 1-decarboxylase alpha chain</fullName>
        </recommendedName>
    </component>
</protein>
<comment type="PTM">
    <text evidence="9 12">Is synthesized initially as an inactive proenzyme, which is activated by self-cleavage at a specific serine bond to produce a beta-subunit with a hydroxyl group at its C-terminus and an alpha-subunit with a pyruvoyl group at its N-terminus.</text>
</comment>
<feature type="active site" description="Schiff-base intermediate with substrate; via pyruvic acid" evidence="9 10">
    <location>
        <position position="28"/>
    </location>
</feature>
<name>R4VNF1_9GAMM</name>